<comment type="caution">
    <text evidence="2">The sequence shown here is derived from an EMBL/GenBank/DDBJ whole genome shotgun (WGS) entry which is preliminary data.</text>
</comment>
<keyword evidence="1" id="KW-0732">Signal</keyword>
<evidence type="ECO:0008006" key="4">
    <source>
        <dbReference type="Google" id="ProtNLM"/>
    </source>
</evidence>
<dbReference type="EMBL" id="BMGS01000003">
    <property type="protein sequence ID" value="GGG40082.1"/>
    <property type="molecule type" value="Genomic_DNA"/>
</dbReference>
<accession>A0ABQ1WNQ4</accession>
<proteinExistence type="predicted"/>
<reference evidence="3" key="1">
    <citation type="journal article" date="2019" name="Int. J. Syst. Evol. Microbiol.">
        <title>The Global Catalogue of Microorganisms (GCM) 10K type strain sequencing project: providing services to taxonomists for standard genome sequencing and annotation.</title>
        <authorList>
            <consortium name="The Broad Institute Genomics Platform"/>
            <consortium name="The Broad Institute Genome Sequencing Center for Infectious Disease"/>
            <person name="Wu L."/>
            <person name="Ma J."/>
        </authorList>
    </citation>
    <scope>NUCLEOTIDE SEQUENCE [LARGE SCALE GENOMIC DNA]</scope>
    <source>
        <strain evidence="3">CGMCC 1.12990</strain>
    </source>
</reference>
<organism evidence="2 3">
    <name type="scientific">Hymenobacter glacieicola</name>
    <dbReference type="NCBI Taxonomy" id="1562124"/>
    <lineage>
        <taxon>Bacteria</taxon>
        <taxon>Pseudomonadati</taxon>
        <taxon>Bacteroidota</taxon>
        <taxon>Cytophagia</taxon>
        <taxon>Cytophagales</taxon>
        <taxon>Hymenobacteraceae</taxon>
        <taxon>Hymenobacter</taxon>
    </lineage>
</organism>
<evidence type="ECO:0000313" key="3">
    <source>
        <dbReference type="Proteomes" id="UP000601361"/>
    </source>
</evidence>
<name>A0ABQ1WNQ4_9BACT</name>
<dbReference type="Proteomes" id="UP000601361">
    <property type="component" value="Unassembled WGS sequence"/>
</dbReference>
<feature type="signal peptide" evidence="1">
    <location>
        <begin position="1"/>
        <end position="28"/>
    </location>
</feature>
<protein>
    <recommendedName>
        <fullName evidence="4">NodB homology domain-containing protein</fullName>
    </recommendedName>
</protein>
<feature type="chain" id="PRO_5046613905" description="NodB homology domain-containing protein" evidence="1">
    <location>
        <begin position="29"/>
        <end position="591"/>
    </location>
</feature>
<evidence type="ECO:0000256" key="1">
    <source>
        <dbReference type="SAM" id="SignalP"/>
    </source>
</evidence>
<sequence>MSTIHFGGPCATVTRLLLVGTLGLGACAAPHPLTRSNEQQRTMTTTVYNRQLNTCLLLNGDYDINLRPRNKPDEVTKARLKQLGFSRRQSAVLFTGQTNLAPTYRLRGLRVAGSPDWRALGFQENGAGRYQHTGTAGPDLLMEYAASLPDQQGWLYLVATDEASSRPGTSIKDRSREMDAEFVTFTFPSVQPGRWPRVVSPVRLANDAFLNRPNGDYLAPLSALAQSRHAPADPSLDGTLRYALLQYHTLAGNADSVAYFQDLDNIRLPASPPLASPTRPRRATPDTLVSVAAVPEILRHTAPARAVWLDESPIQPQHRALAAALLPGLYQQGFRYLALETLHDSAASTLSPLPLQAGTETREATFANLVRTARRLGFTLIAYNTRPNVVNPELAQATALHAALRPDAQARVLIYGGNMMSKRLAKKGQPPATSLPEQFTELTGWPVLRINQSRLSNEPLNTLPATAPGTAEVVYRLQRGQRRALYPGAELVVRNNFTPQQLPLPYADASEARPASLDLRPYKPSAATGRRMLQLYLQQELGIREDIAPIYTHEIRPSDEVLSLRLVPGRYVYRVLSEKLKEEVRQELVVR</sequence>
<dbReference type="RefSeq" id="WP_188557241.1">
    <property type="nucleotide sequence ID" value="NZ_BMGS01000003.1"/>
</dbReference>
<keyword evidence="3" id="KW-1185">Reference proteome</keyword>
<evidence type="ECO:0000313" key="2">
    <source>
        <dbReference type="EMBL" id="GGG40082.1"/>
    </source>
</evidence>
<gene>
    <name evidence="2" type="ORF">GCM10011378_15480</name>
</gene>